<feature type="region of interest" description="Disordered" evidence="6">
    <location>
        <begin position="1"/>
        <end position="37"/>
    </location>
</feature>
<dbReference type="GO" id="GO:0005654">
    <property type="term" value="C:nucleoplasm"/>
    <property type="evidence" value="ECO:0007669"/>
    <property type="project" value="UniProtKB-ARBA"/>
</dbReference>
<evidence type="ECO:0000256" key="4">
    <source>
        <dbReference type="ARBA" id="ARBA00023163"/>
    </source>
</evidence>
<dbReference type="Proteomes" id="UP000696280">
    <property type="component" value="Unassembled WGS sequence"/>
</dbReference>
<proteinExistence type="predicted"/>
<keyword evidence="4" id="KW-0804">Transcription</keyword>
<dbReference type="InterPro" id="IPR013907">
    <property type="entry name" value="Sds3"/>
</dbReference>
<accession>A0A9N9PZ30</accession>
<keyword evidence="2" id="KW-0678">Repressor</keyword>
<organism evidence="7 8">
    <name type="scientific">Hymenoscyphus fraxineus</name>
    <dbReference type="NCBI Taxonomy" id="746836"/>
    <lineage>
        <taxon>Eukaryota</taxon>
        <taxon>Fungi</taxon>
        <taxon>Dikarya</taxon>
        <taxon>Ascomycota</taxon>
        <taxon>Pezizomycotina</taxon>
        <taxon>Leotiomycetes</taxon>
        <taxon>Helotiales</taxon>
        <taxon>Helotiaceae</taxon>
        <taxon>Hymenoscyphus</taxon>
    </lineage>
</organism>
<evidence type="ECO:0000313" key="7">
    <source>
        <dbReference type="EMBL" id="CAG8960608.1"/>
    </source>
</evidence>
<evidence type="ECO:0000256" key="2">
    <source>
        <dbReference type="ARBA" id="ARBA00022491"/>
    </source>
</evidence>
<evidence type="ECO:0000256" key="1">
    <source>
        <dbReference type="ARBA" id="ARBA00004123"/>
    </source>
</evidence>
<dbReference type="GO" id="GO:0010468">
    <property type="term" value="P:regulation of gene expression"/>
    <property type="evidence" value="ECO:0007669"/>
    <property type="project" value="UniProtKB-ARBA"/>
</dbReference>
<gene>
    <name evidence="7" type="ORF">HYFRA_00013486</name>
</gene>
<evidence type="ECO:0000256" key="6">
    <source>
        <dbReference type="SAM" id="MobiDB-lite"/>
    </source>
</evidence>
<evidence type="ECO:0000256" key="3">
    <source>
        <dbReference type="ARBA" id="ARBA00023015"/>
    </source>
</evidence>
<evidence type="ECO:0000256" key="5">
    <source>
        <dbReference type="ARBA" id="ARBA00023242"/>
    </source>
</evidence>
<comment type="caution">
    <text evidence="7">The sequence shown here is derived from an EMBL/GenBank/DDBJ whole genome shotgun (WGS) entry which is preliminary data.</text>
</comment>
<feature type="compositionally biased region" description="Basic residues" evidence="6">
    <location>
        <begin position="535"/>
        <end position="544"/>
    </location>
</feature>
<keyword evidence="5" id="KW-0539">Nucleus</keyword>
<dbReference type="PANTHER" id="PTHR21964">
    <property type="entry name" value="BREAST CANCER METASTASIS-SUPPRESSOR 1"/>
    <property type="match status" value="1"/>
</dbReference>
<evidence type="ECO:0008006" key="9">
    <source>
        <dbReference type="Google" id="ProtNLM"/>
    </source>
</evidence>
<reference evidence="7" key="1">
    <citation type="submission" date="2021-07" db="EMBL/GenBank/DDBJ databases">
        <authorList>
            <person name="Durling M."/>
        </authorList>
    </citation>
    <scope>NUCLEOTIDE SEQUENCE</scope>
</reference>
<protein>
    <recommendedName>
        <fullName evidence="9">Deacetylase complex subunit protein</fullName>
    </recommendedName>
</protein>
<feature type="compositionally biased region" description="Basic and acidic residues" evidence="6">
    <location>
        <begin position="491"/>
        <end position="508"/>
    </location>
</feature>
<name>A0A9N9PZ30_9HELO</name>
<evidence type="ECO:0000313" key="8">
    <source>
        <dbReference type="Proteomes" id="UP000696280"/>
    </source>
</evidence>
<dbReference type="SMART" id="SM01401">
    <property type="entry name" value="Sds3"/>
    <property type="match status" value="1"/>
</dbReference>
<feature type="region of interest" description="Disordered" evidence="6">
    <location>
        <begin position="211"/>
        <end position="268"/>
    </location>
</feature>
<sequence>MAMSQSPQLSPIMGGSHRNDHQQSNSPPQQQLSKRDKKRTLLAERLASITSQFSVDRDLHYREQLQALQIDTNLILEADAHGNEQLRNQPQDIDDLVKENIFKTMRKSVGSSVPPRAGKIYADFAKEVNDAIEERDTSLTMHKRDFTIKLSELEAAHAYRLKLAENEHKSLSETLRDRLHNSIASKKARLAKEKETLEVGESNALLLHPSQYGIANPSSPGGIHNKRATRHRRDAEEMPTFGESNKRKRKAIDSDESPAPTRQRIDNGTTTPIWFAEKHAMHSAQIDSHLYSVDKLFTEKELSMNYNVAALAAHTHMQRHPPFAEEGESPPNGKSESNSEHEKGIAANEQGNEEAESPAGGAMMERQYSHATRSTRGANFITGMGVDAFTDINYPGNLQALTRQIPKLPPLLAIQKTIGKGEAANQPAPLGAEDAAAELDLIRRARSYNDKEGFGKNLDVDNGGRTLLENVAIPRLFNYYVKSDEKNRYIRTSNERDDEDRMSGEITEKQLSQAASDLGGVPMSRQATGEGQSSRGRRIKHRGE</sequence>
<keyword evidence="3" id="KW-0805">Transcription regulation</keyword>
<feature type="region of interest" description="Disordered" evidence="6">
    <location>
        <begin position="491"/>
        <end position="544"/>
    </location>
</feature>
<feature type="compositionally biased region" description="Low complexity" evidence="6">
    <location>
        <begin position="22"/>
        <end position="31"/>
    </location>
</feature>
<dbReference type="AlphaFoldDB" id="A0A9N9PZ30"/>
<dbReference type="EMBL" id="CAJVRL010000101">
    <property type="protein sequence ID" value="CAG8960608.1"/>
    <property type="molecule type" value="Genomic_DNA"/>
</dbReference>
<dbReference type="Pfam" id="PF08598">
    <property type="entry name" value="Sds3"/>
    <property type="match status" value="1"/>
</dbReference>
<comment type="subcellular location">
    <subcellularLocation>
        <location evidence="1">Nucleus</location>
    </subcellularLocation>
</comment>
<feature type="region of interest" description="Disordered" evidence="6">
    <location>
        <begin position="321"/>
        <end position="361"/>
    </location>
</feature>
<dbReference type="OrthoDB" id="70376at2759"/>
<feature type="compositionally biased region" description="Polar residues" evidence="6">
    <location>
        <begin position="525"/>
        <end position="534"/>
    </location>
</feature>
<keyword evidence="8" id="KW-1185">Reference proteome</keyword>